<dbReference type="Proteomes" id="UP000184480">
    <property type="component" value="Unassembled WGS sequence"/>
</dbReference>
<reference evidence="2" key="1">
    <citation type="submission" date="2016-11" db="EMBL/GenBank/DDBJ databases">
        <authorList>
            <person name="Varghese N."/>
            <person name="Submissions S."/>
        </authorList>
    </citation>
    <scope>NUCLEOTIDE SEQUENCE [LARGE SCALE GENOMIC DNA]</scope>
    <source>
        <strain evidence="2">DSM 27370</strain>
    </source>
</reference>
<accession>A0A1M4WX86</accession>
<proteinExistence type="predicted"/>
<dbReference type="EMBL" id="FQUC01000002">
    <property type="protein sequence ID" value="SHE85856.1"/>
    <property type="molecule type" value="Genomic_DNA"/>
</dbReference>
<sequence>MARRRTSRRRYGFRRRFRRYRTRFRGYFRRFRSFRPFRRFRRRRSSSGRGLFSGRRTRILGFGVPTILLVLAVIVAIWKWQPIKTWVSKFIKV</sequence>
<protein>
    <submittedName>
        <fullName evidence="1">Uncharacterized protein</fullName>
    </submittedName>
</protein>
<evidence type="ECO:0000313" key="2">
    <source>
        <dbReference type="Proteomes" id="UP000184480"/>
    </source>
</evidence>
<evidence type="ECO:0000313" key="1">
    <source>
        <dbReference type="EMBL" id="SHE85856.1"/>
    </source>
</evidence>
<dbReference type="STRING" id="1346286.SAMN05444362_102344"/>
<dbReference type="AlphaFoldDB" id="A0A1M4WX86"/>
<gene>
    <name evidence="1" type="ORF">SAMN05444362_102344</name>
</gene>
<name>A0A1M4WX86_9BACT</name>
<organism evidence="1 2">
    <name type="scientific">Dysgonomonas macrotermitis</name>
    <dbReference type="NCBI Taxonomy" id="1346286"/>
    <lineage>
        <taxon>Bacteria</taxon>
        <taxon>Pseudomonadati</taxon>
        <taxon>Bacteroidota</taxon>
        <taxon>Bacteroidia</taxon>
        <taxon>Bacteroidales</taxon>
        <taxon>Dysgonomonadaceae</taxon>
        <taxon>Dysgonomonas</taxon>
    </lineage>
</organism>
<keyword evidence="2" id="KW-1185">Reference proteome</keyword>